<dbReference type="KEGG" id="bgf:BC1003_3644"/>
<organism evidence="2">
    <name type="scientific">Burkholderia sp. (strain CCGE1003)</name>
    <dbReference type="NCBI Taxonomy" id="640512"/>
    <lineage>
        <taxon>Bacteria</taxon>
        <taxon>Pseudomonadati</taxon>
        <taxon>Pseudomonadota</taxon>
        <taxon>Betaproteobacteria</taxon>
        <taxon>Burkholderiales</taxon>
        <taxon>Burkholderiaceae</taxon>
        <taxon>Burkholderia</taxon>
    </lineage>
</organism>
<feature type="region of interest" description="Disordered" evidence="1">
    <location>
        <begin position="67"/>
        <end position="127"/>
    </location>
</feature>
<dbReference type="eggNOG" id="ENOG5033TTV">
    <property type="taxonomic scope" value="Bacteria"/>
</dbReference>
<evidence type="ECO:0000256" key="1">
    <source>
        <dbReference type="SAM" id="MobiDB-lite"/>
    </source>
</evidence>
<accession>E1TI76</accession>
<evidence type="ECO:0000313" key="2">
    <source>
        <dbReference type="EMBL" id="ADN59584.1"/>
    </source>
</evidence>
<gene>
    <name evidence="2" type="ordered locus">BC1003_3644</name>
</gene>
<feature type="compositionally biased region" description="Basic residues" evidence="1">
    <location>
        <begin position="67"/>
        <end position="77"/>
    </location>
</feature>
<dbReference type="STRING" id="640512.BC1003_3644"/>
<dbReference type="HOGENOM" id="CLU_908142_0_0_4"/>
<reference evidence="2" key="1">
    <citation type="submission" date="2010-09" db="EMBL/GenBank/DDBJ databases">
        <title>Complete sequence of chromosome2 of Burkholderia sp. CCGE1003.</title>
        <authorList>
            <consortium name="US DOE Joint Genome Institute"/>
            <person name="Lucas S."/>
            <person name="Copeland A."/>
            <person name="Lapidus A."/>
            <person name="Cheng J.-F."/>
            <person name="Bruce D."/>
            <person name="Goodwin L."/>
            <person name="Pitluck S."/>
            <person name="Daligault H."/>
            <person name="Davenport K."/>
            <person name="Detter J.C."/>
            <person name="Han C."/>
            <person name="Tapia R."/>
            <person name="Land M."/>
            <person name="Hauser L."/>
            <person name="Jeffries C."/>
            <person name="Kyrpides N."/>
            <person name="Ivanova N."/>
            <person name="Ovchinnikova G."/>
            <person name="Martinez-Romero E."/>
            <person name="Rogel M.A."/>
            <person name="Auchtung J."/>
            <person name="Tiedje J.M."/>
            <person name="Woyke T."/>
        </authorList>
    </citation>
    <scope>NUCLEOTIDE SEQUENCE</scope>
    <source>
        <strain evidence="2">CCGE1003</strain>
    </source>
</reference>
<dbReference type="EMBL" id="CP002218">
    <property type="protein sequence ID" value="ADN59584.1"/>
    <property type="molecule type" value="Genomic_DNA"/>
</dbReference>
<sequence length="306" mass="32261">MTRVGGHSHAASLGAQAQTVRERSQQATLARFAVLYRGTVTFGYARTQQMAMRGSLPARKLAALNARKRNAARRTGTRRPLVVTGNDAYEHAADSGDSGRIQRDGGGGGRGNDQSPHDGADSDSNMPRAQIRTRSGHAVIAPLAPGALQKYVAAQGLCSDRDLAQTLPRLWCETLLALRDEAAARPQARLDALLHEHFIDLLAVQQQTGASGGISGGISGDASSGTSGDASMGAWRQRLIDASGERDAAPQAGASAEKISRAGRLNLLMPLLLLSYGRPSTPAMRERAMNVRIVQRGAALTAAQRG</sequence>
<protein>
    <submittedName>
        <fullName evidence="2">Uncharacterized protein</fullName>
    </submittedName>
</protein>
<name>E1TI76_BURSG</name>
<proteinExistence type="predicted"/>
<dbReference type="AlphaFoldDB" id="E1TI76"/>
<dbReference type="OrthoDB" id="9006719at2"/>